<keyword evidence="1" id="KW-1185">Reference proteome</keyword>
<evidence type="ECO:0000313" key="2">
    <source>
        <dbReference type="WBParaSite" id="Csp11.Scaffold630.g20308.t1"/>
    </source>
</evidence>
<evidence type="ECO:0000313" key="1">
    <source>
        <dbReference type="Proteomes" id="UP000095282"/>
    </source>
</evidence>
<reference evidence="2" key="1">
    <citation type="submission" date="2016-11" db="UniProtKB">
        <authorList>
            <consortium name="WormBaseParasite"/>
        </authorList>
    </citation>
    <scope>IDENTIFICATION</scope>
</reference>
<sequence>MESSNSGIDLDPIVLRHLQTKKVEERIEDLNNQIWIGDDSIGYRLVTVIDEGLSDLLVGFRDEQGFFEKVSRTISGKFHIS</sequence>
<dbReference type="WBParaSite" id="Csp11.Scaffold630.g20308.t1">
    <property type="protein sequence ID" value="Csp11.Scaffold630.g20308.t1"/>
    <property type="gene ID" value="Csp11.Scaffold630.g20308"/>
</dbReference>
<proteinExistence type="predicted"/>
<dbReference type="AlphaFoldDB" id="A0A1I7UXF8"/>
<dbReference type="Proteomes" id="UP000095282">
    <property type="component" value="Unplaced"/>
</dbReference>
<organism evidence="1 2">
    <name type="scientific">Caenorhabditis tropicalis</name>
    <dbReference type="NCBI Taxonomy" id="1561998"/>
    <lineage>
        <taxon>Eukaryota</taxon>
        <taxon>Metazoa</taxon>
        <taxon>Ecdysozoa</taxon>
        <taxon>Nematoda</taxon>
        <taxon>Chromadorea</taxon>
        <taxon>Rhabditida</taxon>
        <taxon>Rhabditina</taxon>
        <taxon>Rhabditomorpha</taxon>
        <taxon>Rhabditoidea</taxon>
        <taxon>Rhabditidae</taxon>
        <taxon>Peloderinae</taxon>
        <taxon>Caenorhabditis</taxon>
    </lineage>
</organism>
<dbReference type="STRING" id="1561998.A0A1I7UXF8"/>
<protein>
    <submittedName>
        <fullName evidence="2">Transposase</fullName>
    </submittedName>
</protein>
<name>A0A1I7UXF8_9PELO</name>
<accession>A0A1I7UXF8</accession>
<dbReference type="eggNOG" id="KOG0161">
    <property type="taxonomic scope" value="Eukaryota"/>
</dbReference>